<protein>
    <submittedName>
        <fullName evidence="1">Uncharacterized protein</fullName>
    </submittedName>
</protein>
<sequence>MSWDRKEDRESAQQKFRNACKAAGLSEAERQEFSKYMHNNNLLSDYMSYGDIKSLAEEWQGRGGYNPYHRSNR</sequence>
<name>A0A644Z0M6_9ZZZZ</name>
<dbReference type="EMBL" id="VSSQ01006869">
    <property type="protein sequence ID" value="MPM34099.1"/>
    <property type="molecule type" value="Genomic_DNA"/>
</dbReference>
<evidence type="ECO:0000313" key="1">
    <source>
        <dbReference type="EMBL" id="MPM34099.1"/>
    </source>
</evidence>
<reference evidence="1" key="1">
    <citation type="submission" date="2019-08" db="EMBL/GenBank/DDBJ databases">
        <authorList>
            <person name="Kucharzyk K."/>
            <person name="Murdoch R.W."/>
            <person name="Higgins S."/>
            <person name="Loffler F."/>
        </authorList>
    </citation>
    <scope>NUCLEOTIDE SEQUENCE</scope>
</reference>
<accession>A0A644Z0M6</accession>
<organism evidence="1">
    <name type="scientific">bioreactor metagenome</name>
    <dbReference type="NCBI Taxonomy" id="1076179"/>
    <lineage>
        <taxon>unclassified sequences</taxon>
        <taxon>metagenomes</taxon>
        <taxon>ecological metagenomes</taxon>
    </lineage>
</organism>
<comment type="caution">
    <text evidence="1">The sequence shown here is derived from an EMBL/GenBank/DDBJ whole genome shotgun (WGS) entry which is preliminary data.</text>
</comment>
<proteinExistence type="predicted"/>
<dbReference type="AlphaFoldDB" id="A0A644Z0M6"/>
<gene>
    <name evidence="1" type="ORF">SDC9_80680</name>
</gene>